<name>A0A1B6G895_9HEMI</name>
<accession>A0A1B6G895</accession>
<dbReference type="EMBL" id="GECZ01011158">
    <property type="protein sequence ID" value="JAS58611.1"/>
    <property type="molecule type" value="Transcribed_RNA"/>
</dbReference>
<organism evidence="1">
    <name type="scientific">Cuerna arida</name>
    <dbReference type="NCBI Taxonomy" id="1464854"/>
    <lineage>
        <taxon>Eukaryota</taxon>
        <taxon>Metazoa</taxon>
        <taxon>Ecdysozoa</taxon>
        <taxon>Arthropoda</taxon>
        <taxon>Hexapoda</taxon>
        <taxon>Insecta</taxon>
        <taxon>Pterygota</taxon>
        <taxon>Neoptera</taxon>
        <taxon>Paraneoptera</taxon>
        <taxon>Hemiptera</taxon>
        <taxon>Auchenorrhyncha</taxon>
        <taxon>Membracoidea</taxon>
        <taxon>Cicadellidae</taxon>
        <taxon>Cicadellinae</taxon>
        <taxon>Proconiini</taxon>
        <taxon>Cuerna</taxon>
    </lineage>
</organism>
<proteinExistence type="predicted"/>
<dbReference type="AlphaFoldDB" id="A0A1B6G895"/>
<reference evidence="1" key="1">
    <citation type="submission" date="2015-11" db="EMBL/GenBank/DDBJ databases">
        <title>De novo transcriptome assembly of four potential Pierce s Disease insect vectors from Arizona vineyards.</title>
        <authorList>
            <person name="Tassone E.E."/>
        </authorList>
    </citation>
    <scope>NUCLEOTIDE SEQUENCE</scope>
</reference>
<gene>
    <name evidence="1" type="ORF">g.1035</name>
</gene>
<sequence length="137" mass="15739">MKPISIIQIIKTLYKVVLKYILMANITHLATTEYNTCNLCCVVPLKSPGILTVIALYINEVILHVNRLGLQINRDIHNHHHDYEPKTMSHASRCLTSTWTALCGKKPSYNGRKLRNMQPDNLRNLSGNKLKKELRDF</sequence>
<protein>
    <submittedName>
        <fullName evidence="1">Uncharacterized protein</fullName>
    </submittedName>
</protein>
<evidence type="ECO:0000313" key="1">
    <source>
        <dbReference type="EMBL" id="JAS58611.1"/>
    </source>
</evidence>
<feature type="non-terminal residue" evidence="1">
    <location>
        <position position="137"/>
    </location>
</feature>